<feature type="chain" id="PRO_5011489202" description="Cyclophilin-like domain-containing protein" evidence="1">
    <location>
        <begin position="23"/>
        <end position="139"/>
    </location>
</feature>
<evidence type="ECO:0008006" key="4">
    <source>
        <dbReference type="Google" id="ProtNLM"/>
    </source>
</evidence>
<dbReference type="EMBL" id="FNAG01000009">
    <property type="protein sequence ID" value="SDD87651.1"/>
    <property type="molecule type" value="Genomic_DNA"/>
</dbReference>
<sequence>MKKALFASAILALVAFAGNASAEQLLFTKSNAKSGSSVAIDYVSDGRSVGVQIEILVPGKAQVDLSGFAKQLPKGFVFEHGLVDGKLILTVVNDNGVTFPKGIVSLGTIKALGGSGDFVLDRIESVDANAQILSVETVQ</sequence>
<protein>
    <recommendedName>
        <fullName evidence="4">Cyclophilin-like domain-containing protein</fullName>
    </recommendedName>
</protein>
<evidence type="ECO:0000256" key="1">
    <source>
        <dbReference type="SAM" id="SignalP"/>
    </source>
</evidence>
<reference evidence="2 3" key="1">
    <citation type="submission" date="2016-10" db="EMBL/GenBank/DDBJ databases">
        <authorList>
            <person name="de Groot N.N."/>
        </authorList>
    </citation>
    <scope>NUCLEOTIDE SEQUENCE [LARGE SCALE GENOMIC DNA]</scope>
    <source>
        <strain evidence="2 3">DSM 16957</strain>
    </source>
</reference>
<proteinExistence type="predicted"/>
<accession>A0A1G6YBK4</accession>
<dbReference type="STRING" id="265719.SAMN04488509_10973"/>
<dbReference type="Proteomes" id="UP000199603">
    <property type="component" value="Unassembled WGS sequence"/>
</dbReference>
<gene>
    <name evidence="2" type="ORF">SAMN04488509_10973</name>
</gene>
<dbReference type="AlphaFoldDB" id="A0A1G6YBK4"/>
<feature type="signal peptide" evidence="1">
    <location>
        <begin position="1"/>
        <end position="22"/>
    </location>
</feature>
<keyword evidence="3" id="KW-1185">Reference proteome</keyword>
<organism evidence="2 3">
    <name type="scientific">Aquimonas voraii</name>
    <dbReference type="NCBI Taxonomy" id="265719"/>
    <lineage>
        <taxon>Bacteria</taxon>
        <taxon>Pseudomonadati</taxon>
        <taxon>Pseudomonadota</taxon>
        <taxon>Gammaproteobacteria</taxon>
        <taxon>Lysobacterales</taxon>
        <taxon>Lysobacteraceae</taxon>
        <taxon>Aquimonas</taxon>
    </lineage>
</organism>
<name>A0A1G6YBK4_9GAMM</name>
<evidence type="ECO:0000313" key="3">
    <source>
        <dbReference type="Proteomes" id="UP000199603"/>
    </source>
</evidence>
<evidence type="ECO:0000313" key="2">
    <source>
        <dbReference type="EMBL" id="SDD87651.1"/>
    </source>
</evidence>
<dbReference type="RefSeq" id="WP_091243787.1">
    <property type="nucleotide sequence ID" value="NZ_FNAG01000009.1"/>
</dbReference>
<keyword evidence="1" id="KW-0732">Signal</keyword>